<dbReference type="EMBL" id="MK388142">
    <property type="protein sequence ID" value="QAV42676.1"/>
    <property type="molecule type" value="Genomic_DNA"/>
</dbReference>
<dbReference type="Proteomes" id="UP000292368">
    <property type="component" value="Segment"/>
</dbReference>
<dbReference type="EMBL" id="MK388120">
    <property type="protein sequence ID" value="QAV38958.1"/>
    <property type="molecule type" value="Genomic_DNA"/>
</dbReference>
<evidence type="ECO:0000313" key="24">
    <source>
        <dbReference type="EMBL" id="QAV36930.1"/>
    </source>
</evidence>
<dbReference type="InterPro" id="IPR004973">
    <property type="entry name" value="DNA-dir_RNA_pol_18kDa_poxviral"/>
</dbReference>
<reference evidence="10 58" key="1">
    <citation type="journal article" date="2009" name="J. Virol.">
        <title>Genome comparison of a nonpathogenic myxoma virus field strain with its ancestor, the virulent Lausanne strain.</title>
        <authorList>
            <person name="Morales M."/>
            <person name="Ramirez M.A."/>
            <person name="Cano M.J."/>
            <person name="Parraga M."/>
            <person name="Castilla J."/>
            <person name="Perez-Ordoyo L.I."/>
            <person name="Torres J.M."/>
            <person name="Barcena J."/>
        </authorList>
    </citation>
    <scope>NUCLEOTIDE SEQUENCE [LARGE SCALE GENOMIC DNA]</scope>
    <source>
        <strain evidence="10">6918</strain>
    </source>
</reference>
<evidence type="ECO:0000313" key="37">
    <source>
        <dbReference type="EMBL" id="QAV39465.1"/>
    </source>
</evidence>
<evidence type="ECO:0000313" key="40">
    <source>
        <dbReference type="EMBL" id="QAV39972.1"/>
    </source>
</evidence>
<comment type="similarity">
    <text evidence="2">Belongs to the poxviridae DNA-directed RNA polymerase 18 kDa subunit family.</text>
</comment>
<dbReference type="GO" id="GO:0019083">
    <property type="term" value="P:viral transcription"/>
    <property type="evidence" value="ECO:0007669"/>
    <property type="project" value="InterPro"/>
</dbReference>
<dbReference type="Proteomes" id="UP000292892">
    <property type="component" value="Genome"/>
</dbReference>
<dbReference type="EMBL" id="MK388140">
    <property type="protein sequence ID" value="QAV42338.1"/>
    <property type="molecule type" value="Genomic_DNA"/>
</dbReference>
<dbReference type="Proteomes" id="UP000293058">
    <property type="component" value="Genome"/>
</dbReference>
<dbReference type="GO" id="GO:0044423">
    <property type="term" value="C:virion component"/>
    <property type="evidence" value="ECO:0007669"/>
    <property type="project" value="UniProtKB-KW"/>
</dbReference>
<dbReference type="EMBL" id="MK388136">
    <property type="protein sequence ID" value="QAV41662.1"/>
    <property type="molecule type" value="Genomic_DNA"/>
</dbReference>
<dbReference type="Proteomes" id="UP000291100">
    <property type="component" value="Genome"/>
</dbReference>
<dbReference type="EMBL" id="MK388132">
    <property type="protein sequence ID" value="QAV40986.1"/>
    <property type="molecule type" value="Genomic_DNA"/>
</dbReference>
<dbReference type="Proteomes" id="UP000291608">
    <property type="component" value="Segment"/>
</dbReference>
<dbReference type="Proteomes" id="UP000160630">
    <property type="component" value="Segment"/>
</dbReference>
<dbReference type="EMBL" id="MK388133">
    <property type="protein sequence ID" value="QAV41155.1"/>
    <property type="molecule type" value="Genomic_DNA"/>
</dbReference>
<dbReference type="Proteomes" id="UP000294984">
    <property type="component" value="Genome"/>
</dbReference>
<evidence type="ECO:0000313" key="53">
    <source>
        <dbReference type="EMBL" id="QAV42845.1"/>
    </source>
</evidence>
<reference evidence="55 61" key="5">
    <citation type="submission" date="2019-04" db="EMBL/GenBank/DDBJ databases">
        <title>Identification of a recombinant Myxoma virus infecting Iberian hare.</title>
        <authorList>
            <person name="Agueda-Pinto A."/>
            <person name="Lemos de Matos A."/>
            <person name="Abrantes M."/>
            <person name="Kraberger S."/>
            <person name="Gortazar C."/>
            <person name="McFadden G."/>
            <person name="Varsani A."/>
            <person name="Esteves P.J."/>
        </authorList>
    </citation>
    <scope>NUCLEOTIDE SEQUENCE [LARGE SCALE GENOMIC DNA]</scope>
    <source>
        <strain evidence="55">Toledo</strain>
    </source>
</reference>
<evidence type="ECO:0000313" key="30">
    <source>
        <dbReference type="EMBL" id="QAV38282.1"/>
    </source>
</evidence>
<comment type="catalytic activity">
    <reaction evidence="9">
        <text>RNA(n) + a ribonucleoside 5'-triphosphate = RNA(n+1) + diphosphate</text>
        <dbReference type="Rhea" id="RHEA:21248"/>
        <dbReference type="Rhea" id="RHEA-COMP:14527"/>
        <dbReference type="Rhea" id="RHEA-COMP:17342"/>
        <dbReference type="ChEBI" id="CHEBI:33019"/>
        <dbReference type="ChEBI" id="CHEBI:61557"/>
        <dbReference type="ChEBI" id="CHEBI:140395"/>
        <dbReference type="EC" id="2.7.7.6"/>
    </reaction>
</comment>
<dbReference type="EMBL" id="MK388106">
    <property type="protein sequence ID" value="QAV36592.1"/>
    <property type="molecule type" value="Genomic_DNA"/>
</dbReference>
<dbReference type="Proteomes" id="UP000293529">
    <property type="component" value="Segment"/>
</dbReference>
<evidence type="ECO:0000313" key="39">
    <source>
        <dbReference type="EMBL" id="QAV39803.1"/>
    </source>
</evidence>
<evidence type="ECO:0000313" key="10">
    <source>
        <dbReference type="EMBL" id="ACB28705.1"/>
    </source>
</evidence>
<dbReference type="Proteomes" id="UP000292322">
    <property type="component" value="Segment"/>
</dbReference>
<dbReference type="EMBL" id="MK388138">
    <property type="protein sequence ID" value="QAV42000.1"/>
    <property type="molecule type" value="Genomic_DNA"/>
</dbReference>
<evidence type="ECO:0000313" key="19">
    <source>
        <dbReference type="EMBL" id="QAV35409.1"/>
    </source>
</evidence>
<dbReference type="EMBL" id="MK388103">
    <property type="protein sequence ID" value="QAV36085.1"/>
    <property type="molecule type" value="Genomic_DNA"/>
</dbReference>
<dbReference type="GO" id="GO:0003899">
    <property type="term" value="F:DNA-directed RNA polymerase activity"/>
    <property type="evidence" value="ECO:0007669"/>
    <property type="project" value="UniProtKB-EC"/>
</dbReference>
<dbReference type="EMBL" id="MK388144">
    <property type="protein sequence ID" value="QAV43014.1"/>
    <property type="molecule type" value="Genomic_DNA"/>
</dbReference>
<dbReference type="Proteomes" id="UP000292406">
    <property type="component" value="Segment"/>
</dbReference>
<organism evidence="10 58">
    <name type="scientific">Myxoma virus</name>
    <dbReference type="NCBI Taxonomy" id="10273"/>
    <lineage>
        <taxon>Viruses</taxon>
        <taxon>Varidnaviria</taxon>
        <taxon>Bamfordvirae</taxon>
        <taxon>Nucleocytoviricota</taxon>
        <taxon>Pokkesviricetes</taxon>
        <taxon>Chitovirales</taxon>
        <taxon>Poxviridae</taxon>
        <taxon>Chordopoxvirinae</taxon>
        <taxon>Leporipoxvirus</taxon>
        <taxon>Leporipoxvirus myxoma</taxon>
    </lineage>
</organism>
<dbReference type="Proteomes" id="UP000293155">
    <property type="component" value="Genome"/>
</dbReference>
<dbReference type="EMBL" id="MK388126">
    <property type="protein sequence ID" value="QAV39972.1"/>
    <property type="molecule type" value="Genomic_DNA"/>
</dbReference>
<evidence type="ECO:0000256" key="7">
    <source>
        <dbReference type="ARBA" id="ARBA00022844"/>
    </source>
</evidence>
<dbReference type="EC" id="2.7.7.6" evidence="3"/>
<dbReference type="Proteomes" id="UP000293008">
    <property type="component" value="Segment"/>
</dbReference>
<evidence type="ECO:0000313" key="48">
    <source>
        <dbReference type="EMBL" id="QAV42000.1"/>
    </source>
</evidence>
<evidence type="ECO:0000313" key="15">
    <source>
        <dbReference type="EMBL" id="QAV34733.1"/>
    </source>
</evidence>
<dbReference type="GO" id="GO:0000428">
    <property type="term" value="C:DNA-directed RNA polymerase complex"/>
    <property type="evidence" value="ECO:0007669"/>
    <property type="project" value="UniProtKB-KW"/>
</dbReference>
<dbReference type="Proteomes" id="UP000294249">
    <property type="component" value="Segment"/>
</dbReference>
<evidence type="ECO:0000313" key="21">
    <source>
        <dbReference type="EMBL" id="QAV36254.1"/>
    </source>
</evidence>
<dbReference type="KEGG" id="vg:932148"/>
<evidence type="ECO:0000256" key="8">
    <source>
        <dbReference type="ARBA" id="ARBA00023163"/>
    </source>
</evidence>
<dbReference type="Proteomes" id="UP000291211">
    <property type="component" value="Genome"/>
</dbReference>
<dbReference type="EMBL" id="MK388114">
    <property type="protein sequence ID" value="QAV37944.1"/>
    <property type="molecule type" value="Genomic_DNA"/>
</dbReference>
<dbReference type="Proteomes" id="UP000293333">
    <property type="component" value="Segment"/>
</dbReference>
<dbReference type="Proteomes" id="UP000291083">
    <property type="component" value="Segment"/>
</dbReference>
<dbReference type="Proteomes" id="UP000291290">
    <property type="component" value="Segment"/>
</dbReference>
<evidence type="ECO:0000313" key="27">
    <source>
        <dbReference type="EMBL" id="QAV37606.1"/>
    </source>
</evidence>
<dbReference type="Proteomes" id="UP000293088">
    <property type="component" value="Segment"/>
</dbReference>
<evidence type="ECO:0000313" key="25">
    <source>
        <dbReference type="EMBL" id="QAV37268.1"/>
    </source>
</evidence>
<evidence type="ECO:0000313" key="51">
    <source>
        <dbReference type="EMBL" id="QAV42507.1"/>
    </source>
</evidence>
<dbReference type="EMBL" id="MK388139">
    <property type="protein sequence ID" value="QAV42169.1"/>
    <property type="molecule type" value="Genomic_DNA"/>
</dbReference>
<evidence type="ECO:0000313" key="23">
    <source>
        <dbReference type="EMBL" id="QAV36761.1"/>
    </source>
</evidence>
<evidence type="ECO:0000313" key="49">
    <source>
        <dbReference type="EMBL" id="QAV42169.1"/>
    </source>
</evidence>
<evidence type="ECO:0000313" key="35">
    <source>
        <dbReference type="EMBL" id="QAV39127.1"/>
    </source>
</evidence>
<dbReference type="Proteomes" id="UP000294008">
    <property type="component" value="Genome"/>
</dbReference>
<dbReference type="Proteomes" id="UP000299834">
    <property type="component" value="Segment"/>
</dbReference>
<reference evidence="12 56" key="3">
    <citation type="journal article" date="2012" name="PLoS Pathog.">
        <title>Evolutionary history and attenuation of myxoma virus on two continents.</title>
        <authorList>
            <person name="Kerr P.J."/>
            <person name="Ghedin E."/>
            <person name="Depasse J.V."/>
            <person name="Fitch A."/>
            <person name="Cattadori I.M."/>
            <person name="Hudson P.J."/>
            <person name="Tscharke D.C."/>
            <person name="Read A.F."/>
            <person name="Holmes E.C."/>
        </authorList>
    </citation>
    <scope>NUCLEOTIDE SEQUENCE [LARGE SCALE GENOMIC DNA]</scope>
    <source>
        <strain evidence="12">England/Cornwall/4-54/1</strain>
    </source>
</reference>
<evidence type="ECO:0000313" key="56">
    <source>
        <dbReference type="Proteomes" id="UP000096711"/>
    </source>
</evidence>
<evidence type="ECO:0000313" key="42">
    <source>
        <dbReference type="EMBL" id="QAV40310.1"/>
    </source>
</evidence>
<evidence type="ECO:0000256" key="9">
    <source>
        <dbReference type="ARBA" id="ARBA00048552"/>
    </source>
</evidence>
<reference evidence="11 57" key="2">
    <citation type="journal article" date="2011" name="Emerg. Infect. Dis.">
        <title>Genome sequence of SG33 strain and recombination between wild-type and vaccine myxoma viruses.</title>
        <authorList>
            <person name="Camus-Bouclainville C."/>
            <person name="Gretillat M."/>
            <person name="Py R."/>
            <person name="Gelfi J."/>
            <person name="Guerin J.L."/>
            <person name="Bertagnoli S."/>
        </authorList>
    </citation>
    <scope>NUCLEOTIDE SEQUENCE [LARGE SCALE GENOMIC DNA]</scope>
    <source>
        <strain evidence="11">SG33</strain>
    </source>
</reference>
<sequence length="163" mass="18405">MSTFVKHVYLPIMLQPHELTLDVRKNIRDAVYKEYLHRESGGIMAKKIEICYDKELPLGELVNNHVVVKVPCIVTYKYYKNGDVVQGTLNIENESNITVQCNDLICKLSRDAGTVSFNDSKYCFIRNGIVYCNGDSVSVTLKEEQQGMNSNFVFLATIVDATG</sequence>
<evidence type="ECO:0000313" key="58">
    <source>
        <dbReference type="Proteomes" id="UP000160630"/>
    </source>
</evidence>
<keyword evidence="5" id="KW-0240">DNA-directed RNA polymerase</keyword>
<dbReference type="Proteomes" id="UP000293991">
    <property type="component" value="Segment"/>
</dbReference>
<dbReference type="EMBL" id="MK388121">
    <property type="protein sequence ID" value="QAV39127.1"/>
    <property type="molecule type" value="Genomic_DNA"/>
</dbReference>
<evidence type="ECO:0000313" key="32">
    <source>
        <dbReference type="EMBL" id="QAV38620.1"/>
    </source>
</evidence>
<evidence type="ECO:0000313" key="52">
    <source>
        <dbReference type="EMBL" id="QAV42676.1"/>
    </source>
</evidence>
<dbReference type="Proteomes" id="UP000291628">
    <property type="component" value="Segment"/>
</dbReference>
<dbReference type="EMBL" id="MK388110">
    <property type="protein sequence ID" value="QAV37268.1"/>
    <property type="molecule type" value="Genomic_DNA"/>
</dbReference>
<dbReference type="EMBL" id="JX565566">
    <property type="protein sequence ID" value="AFU77683.1"/>
    <property type="molecule type" value="Genomic_DNA"/>
</dbReference>
<evidence type="ECO:0000313" key="43">
    <source>
        <dbReference type="EMBL" id="QAV41155.1"/>
    </source>
</evidence>
<gene>
    <name evidence="10 11" type="ORF">m082R</name>
</gene>
<reference evidence="59 60" key="4">
    <citation type="journal article" date="2019" name="J. Virol.">
        <title>Punctuated evolution of myxoma virus: rapid and disjunct evolution of a recent viral lineage in Australia.</title>
        <authorList>
            <person name="Eden J.-S."/>
            <person name="Kerr P.J."/>
            <person name="Holmes E.C."/>
        </authorList>
    </citation>
    <scope>NUCLEOTIDE SEQUENCE [LARGE SCALE GENOMIC DNA]</scope>
    <source>
        <strain evidence="18">Aust/ACT/Acton/04-2014</strain>
        <strain evidence="27">Aust/ACT/Acton/07-2008</strain>
        <strain evidence="25">Aust/ACT/Acton/08-2014</strain>
        <strain evidence="24">Aust/ACT/Acton/12-2012</strain>
        <strain evidence="23">Aust/ACT/Mulligans Flat</strain>
        <strain evidence="15">Aust/ACT/Mulligans Flat/04-2013/1</strain>
        <strain evidence="13">Aust/ACT/Mulligans Flat/04-2013/2</strain>
        <strain evidence="39">Aust/ACT/Symonston/01-2016</strain>
        <strain evidence="21">Aust/NSW/Avenel/11-1990</strain>
        <strain evidence="36">Aust/NSW/Bluegums/04-2015</strain>
        <strain evidence="31">Aust/NSW/Carwoola/12-2014</strain>
        <strain evidence="32">Aust/NSW/Deniliquin/02-2015</strain>
        <strain evidence="16">Aust/NSW/Euchareena</strain>
        <strain evidence="35">Aust/NSW/Murrumbateman/10-2014</strain>
        <strain evidence="37">Aust/SA/ABC Range/12-2014</strain>
        <strain evidence="20">Aust/SA/Adelaide Hills/05-2012</strain>
        <strain evidence="50">Aust/SA/Brooklyn Park/05-2016</strain>
        <strain evidence="14">Aust/SA/Coomandook/12-2013</strain>
        <strain evidence="49">Aust/SA/Echunga/05-2016</strain>
        <strain evidence="43">Aust/SA/Flinders Ranges/12-2015/1</strain>
        <strain evidence="44">Aust/SA/Flinders Ranges/12-2015/2</strain>
        <strain evidence="46">Aust/SA/Kangarilla/09-2015</strain>
        <strain evidence="51">Aust/SA/Lameroo/04-2016</strain>
        <strain evidence="28">Aust/SA/Monarto Zoo/11-2013</strain>
        <strain evidence="33">Aust/SA/Mt Gambier/01-2015</strain>
        <strain evidence="53">Aust/SA/Mt Gambier/03-2015</strain>
        <strain evidence="45">Aust/SA/Mt Gambier/09-2015</strain>
        <strain evidence="52">Aust/SA/Olympic Dam/08-2015</strain>
        <strain evidence="54">Aust/SA/Port Augusta/10-2014</strain>
        <strain evidence="40">Aust/SA/Pukatja/03-2016</strain>
        <strain evidence="34">Aust/SA/Qualco/01-2015</strain>
        <strain evidence="41">Aust/SA/Quorn/03-2016</strain>
        <strain evidence="42">Aust/SA/Sandy Creek/04-2016</strain>
        <strain evidence="47">Aust/SA/Stewarts Range Rd/09-2015</strain>
        <strain evidence="17">Aust/SA/Turretfield</strain>
        <strain evidence="48">Aust/SA/Waterfall Gully/09-2015</strain>
        <strain evidence="38">Aust/SA/Wilpena/11-2014</strain>
        <strain evidence="22">Aust/Vic/Hattah/10-2012</strain>
        <strain evidence="26">Aust/Vic/Hoppers Crossing/03-2012</strain>
        <strain evidence="19">Aust/Vic/Wonga Park/03-2012</strain>
        <strain evidence="30">MYXV/AUS/1949</strain>
        <strain evidence="29">SLS/AUS/1956</strain>
    </source>
</reference>
<dbReference type="Proteomes" id="UP000291978">
    <property type="component" value="Segment"/>
</dbReference>
<evidence type="ECO:0000313" key="17">
    <source>
        <dbReference type="EMBL" id="QAV35071.1"/>
    </source>
</evidence>
<dbReference type="EMBL" id="MK388143">
    <property type="protein sequence ID" value="QAV42845.1"/>
    <property type="molecule type" value="Genomic_DNA"/>
</dbReference>
<evidence type="ECO:0000256" key="6">
    <source>
        <dbReference type="ARBA" id="ARBA00022679"/>
    </source>
</evidence>
<dbReference type="Proteomes" id="UP000294048">
    <property type="component" value="Segment"/>
</dbReference>
<dbReference type="Proteomes" id="UP000293723">
    <property type="component" value="Segment"/>
</dbReference>
<dbReference type="EMBL" id="MK388116">
    <property type="protein sequence ID" value="QAV38282.1"/>
    <property type="molecule type" value="Genomic_DNA"/>
</dbReference>
<dbReference type="Proteomes" id="UP000292598">
    <property type="component" value="Segment"/>
</dbReference>
<dbReference type="EMBL" id="MK388130">
    <property type="protein sequence ID" value="QAV40648.1"/>
    <property type="molecule type" value="Genomic_DNA"/>
</dbReference>
<dbReference type="EMBL" id="MK388096">
    <property type="protein sequence ID" value="QAV34902.1"/>
    <property type="molecule type" value="Genomic_DNA"/>
</dbReference>
<dbReference type="EMBL" id="MK836424">
    <property type="protein sequence ID" value="QCO69375.1"/>
    <property type="molecule type" value="Genomic_DNA"/>
</dbReference>
<dbReference type="Proteomes" id="UP000291149">
    <property type="component" value="Segment"/>
</dbReference>
<evidence type="ECO:0000313" key="57">
    <source>
        <dbReference type="Proteomes" id="UP000158288"/>
    </source>
</evidence>
<dbReference type="EMBL" id="MK388109">
    <property type="protein sequence ID" value="QAV37099.1"/>
    <property type="molecule type" value="Genomic_DNA"/>
</dbReference>
<evidence type="ECO:0000313" key="36">
    <source>
        <dbReference type="EMBL" id="QAV39296.1"/>
    </source>
</evidence>
<dbReference type="EMBL" id="MK388101">
    <property type="protein sequence ID" value="QAV35747.1"/>
    <property type="molecule type" value="Genomic_DNA"/>
</dbReference>
<evidence type="ECO:0000313" key="34">
    <source>
        <dbReference type="EMBL" id="QAV38958.1"/>
    </source>
</evidence>
<dbReference type="EMBL" id="MK388115">
    <property type="protein sequence ID" value="QAV38113.1"/>
    <property type="molecule type" value="Genomic_DNA"/>
</dbReference>
<evidence type="ECO:0000313" key="59">
    <source>
        <dbReference type="Proteomes" id="UP000291083"/>
    </source>
</evidence>
<dbReference type="Proteomes" id="UP000293012">
    <property type="component" value="Segment"/>
</dbReference>
<dbReference type="EMBL" id="MK388117">
    <property type="protein sequence ID" value="QAV38451.1"/>
    <property type="molecule type" value="Genomic_DNA"/>
</dbReference>
<dbReference type="EMBL" id="MK388097">
    <property type="protein sequence ID" value="QAV35071.1"/>
    <property type="molecule type" value="Genomic_DNA"/>
</dbReference>
<dbReference type="EMBL" id="MK388099">
    <property type="protein sequence ID" value="QAV35409.1"/>
    <property type="molecule type" value="Genomic_DNA"/>
</dbReference>
<dbReference type="Proteomes" id="UP000292450">
    <property type="component" value="Segment"/>
</dbReference>
<evidence type="ECO:0000313" key="14">
    <source>
        <dbReference type="EMBL" id="QAV34564.1"/>
    </source>
</evidence>
<dbReference type="EMBL" id="MK388098">
    <property type="protein sequence ID" value="QAV35240.1"/>
    <property type="molecule type" value="Genomic_DNA"/>
</dbReference>
<dbReference type="Proteomes" id="UP000293069">
    <property type="component" value="Segment"/>
</dbReference>
<dbReference type="Proteomes" id="UP000291566">
    <property type="component" value="Segment"/>
</dbReference>
<dbReference type="Proteomes" id="UP000293687">
    <property type="component" value="Segment"/>
</dbReference>
<evidence type="ECO:0000256" key="2">
    <source>
        <dbReference type="ARBA" id="ARBA00005370"/>
    </source>
</evidence>
<evidence type="ECO:0000256" key="1">
    <source>
        <dbReference type="ARBA" id="ARBA00004328"/>
    </source>
</evidence>
<dbReference type="Proteomes" id="UP000293046">
    <property type="component" value="Segment"/>
</dbReference>
<evidence type="ECO:0000313" key="60">
    <source>
        <dbReference type="Proteomes" id="UP000291087"/>
    </source>
</evidence>
<dbReference type="EMBL" id="MK388135">
    <property type="protein sequence ID" value="QAV41493.1"/>
    <property type="molecule type" value="Genomic_DNA"/>
</dbReference>
<evidence type="ECO:0000313" key="20">
    <source>
        <dbReference type="EMBL" id="QAV35578.1"/>
    </source>
</evidence>
<evidence type="ECO:0000313" key="50">
    <source>
        <dbReference type="EMBL" id="QAV42338.1"/>
    </source>
</evidence>
<dbReference type="Proteomes" id="UP000292524">
    <property type="component" value="Genome"/>
</dbReference>
<dbReference type="EMBL" id="MK388102">
    <property type="protein sequence ID" value="QAV35916.1"/>
    <property type="molecule type" value="Genomic_DNA"/>
</dbReference>
<dbReference type="Pfam" id="PF03293">
    <property type="entry name" value="Pox_RNA_pol"/>
    <property type="match status" value="1"/>
</dbReference>
<dbReference type="EMBL" id="MK388095">
    <property type="protein sequence ID" value="QAV34733.1"/>
    <property type="molecule type" value="Genomic_DNA"/>
</dbReference>
<proteinExistence type="inferred from homology"/>
<dbReference type="Proteomes" id="UP000294706">
    <property type="component" value="Segment"/>
</dbReference>
<dbReference type="EMBL" id="MK388137">
    <property type="protein sequence ID" value="QAV41831.1"/>
    <property type="molecule type" value="Genomic_DNA"/>
</dbReference>
<dbReference type="Proteomes" id="UP000291891">
    <property type="component" value="Segment"/>
</dbReference>
<evidence type="ECO:0000313" key="33">
    <source>
        <dbReference type="EMBL" id="QAV38789.1"/>
    </source>
</evidence>
<dbReference type="Proteomes" id="UP000293894">
    <property type="component" value="Genome"/>
</dbReference>
<dbReference type="OrthoDB" id="11747at10239"/>
<dbReference type="EMBL" id="MK388134">
    <property type="protein sequence ID" value="QAV41324.1"/>
    <property type="molecule type" value="Genomic_DNA"/>
</dbReference>
<dbReference type="Proteomes" id="UP000293298">
    <property type="component" value="Segment"/>
</dbReference>
<dbReference type="EMBL" id="MK388124">
    <property type="protein sequence ID" value="QAV39634.1"/>
    <property type="molecule type" value="Genomic_DNA"/>
</dbReference>
<evidence type="ECO:0000313" key="45">
    <source>
        <dbReference type="EMBL" id="QAV41493.1"/>
    </source>
</evidence>
<evidence type="ECO:0000313" key="28">
    <source>
        <dbReference type="EMBL" id="QAV37944.1"/>
    </source>
</evidence>
<name>B2CWI9_9POXV</name>
<evidence type="ECO:0000256" key="4">
    <source>
        <dbReference type="ARBA" id="ARBA00015780"/>
    </source>
</evidence>
<dbReference type="Proteomes" id="UP000293478">
    <property type="component" value="Segment"/>
</dbReference>
<evidence type="ECO:0000256" key="3">
    <source>
        <dbReference type="ARBA" id="ARBA00012418"/>
    </source>
</evidence>
<dbReference type="Proteomes" id="UP000294116">
    <property type="component" value="Genome"/>
</dbReference>
<evidence type="ECO:0000313" key="22">
    <source>
        <dbReference type="EMBL" id="QAV36423.1"/>
    </source>
</evidence>
<dbReference type="RefSeq" id="NP_051796.1">
    <property type="nucleotide sequence ID" value="NC_001132.2"/>
</dbReference>
<evidence type="ECO:0000313" key="13">
    <source>
        <dbReference type="EMBL" id="QAV34395.1"/>
    </source>
</evidence>
<evidence type="ECO:0000313" key="44">
    <source>
        <dbReference type="EMBL" id="QAV41324.1"/>
    </source>
</evidence>
<evidence type="ECO:0000313" key="18">
    <source>
        <dbReference type="EMBL" id="QAV35240.1"/>
    </source>
</evidence>
<dbReference type="Proteomes" id="UP000293753">
    <property type="component" value="Genome"/>
</dbReference>
<dbReference type="EMBL" id="MK388118">
    <property type="protein sequence ID" value="QAV38620.1"/>
    <property type="molecule type" value="Genomic_DNA"/>
</dbReference>
<evidence type="ECO:0000313" key="38">
    <source>
        <dbReference type="EMBL" id="QAV39634.1"/>
    </source>
</evidence>
<evidence type="ECO:0000313" key="55">
    <source>
        <dbReference type="EMBL" id="QCO69375.1"/>
    </source>
</evidence>
<dbReference type="EMBL" id="MK388125">
    <property type="protein sequence ID" value="QAV39803.1"/>
    <property type="molecule type" value="Genomic_DNA"/>
</dbReference>
<keyword evidence="7" id="KW-0946">Virion</keyword>
<evidence type="ECO:0000313" key="61">
    <source>
        <dbReference type="Proteomes" id="UP000299834"/>
    </source>
</evidence>
<dbReference type="GeneID" id="932148"/>
<dbReference type="EMBL" id="GQ409969">
    <property type="protein sequence ID" value="ADK63722.1"/>
    <property type="molecule type" value="Genomic_DNA"/>
</dbReference>
<dbReference type="Proteomes" id="UP000292676">
    <property type="component" value="Segment"/>
</dbReference>
<dbReference type="EMBL" id="MK388122">
    <property type="protein sequence ID" value="QAV39296.1"/>
    <property type="molecule type" value="Genomic_DNA"/>
</dbReference>
<evidence type="ECO:0000313" key="31">
    <source>
        <dbReference type="EMBL" id="QAV38451.1"/>
    </source>
</evidence>
<dbReference type="EMBL" id="MK388131">
    <property type="protein sequence ID" value="QAV40817.1"/>
    <property type="molecule type" value="Genomic_DNA"/>
</dbReference>
<evidence type="ECO:0000313" key="47">
    <source>
        <dbReference type="EMBL" id="QAV41831.1"/>
    </source>
</evidence>
<evidence type="ECO:0000313" key="26">
    <source>
        <dbReference type="EMBL" id="QAV37437.1"/>
    </source>
</evidence>
<keyword evidence="8" id="KW-0804">Transcription</keyword>
<evidence type="ECO:0000256" key="5">
    <source>
        <dbReference type="ARBA" id="ARBA00022478"/>
    </source>
</evidence>
<evidence type="ECO:0000313" key="41">
    <source>
        <dbReference type="EMBL" id="QAV40141.1"/>
    </source>
</evidence>
<dbReference type="EMBL" id="MK388111">
    <property type="protein sequence ID" value="QAV37437.1"/>
    <property type="molecule type" value="Genomic_DNA"/>
</dbReference>
<dbReference type="EMBL" id="MK388107">
    <property type="protein sequence ID" value="QAV36761.1"/>
    <property type="molecule type" value="Genomic_DNA"/>
</dbReference>
<dbReference type="EMBL" id="MK388105">
    <property type="protein sequence ID" value="QAV36423.1"/>
    <property type="molecule type" value="Genomic_DNA"/>
</dbReference>
<dbReference type="EMBL" id="MK388141">
    <property type="protein sequence ID" value="QAV42507.1"/>
    <property type="molecule type" value="Genomic_DNA"/>
</dbReference>
<dbReference type="Proteomes" id="UP000291087">
    <property type="component" value="Segment"/>
</dbReference>
<dbReference type="Proteomes" id="UP000293947">
    <property type="component" value="Genome"/>
</dbReference>
<dbReference type="EMBL" id="MK388112">
    <property type="protein sequence ID" value="QAV37606.1"/>
    <property type="molecule type" value="Genomic_DNA"/>
</dbReference>
<accession>B2CWI9</accession>
<dbReference type="Proteomes" id="UP000158288">
    <property type="component" value="Segment"/>
</dbReference>
<dbReference type="Proteomes" id="UP000292684">
    <property type="component" value="Segment"/>
</dbReference>
<evidence type="ECO:0000313" key="46">
    <source>
        <dbReference type="EMBL" id="QAV41662.1"/>
    </source>
</evidence>
<comment type="subcellular location">
    <subcellularLocation>
        <location evidence="1">Virion</location>
    </subcellularLocation>
</comment>
<dbReference type="EMBL" id="EU552530">
    <property type="protein sequence ID" value="ACB28705.1"/>
    <property type="molecule type" value="Genomic_DNA"/>
</dbReference>
<dbReference type="EMBL" id="MK388123">
    <property type="protein sequence ID" value="QAV39465.1"/>
    <property type="molecule type" value="Genomic_DNA"/>
</dbReference>
<dbReference type="Proteomes" id="UP000291536">
    <property type="component" value="Genome"/>
</dbReference>
<dbReference type="Proteomes" id="UP000293733">
    <property type="component" value="Segment"/>
</dbReference>
<dbReference type="EMBL" id="MK388100">
    <property type="protein sequence ID" value="QAV35578.1"/>
    <property type="molecule type" value="Genomic_DNA"/>
</dbReference>
<evidence type="ECO:0000313" key="29">
    <source>
        <dbReference type="EMBL" id="QAV38113.1"/>
    </source>
</evidence>
<dbReference type="Proteomes" id="UP000291454">
    <property type="component" value="Genome"/>
</dbReference>
<dbReference type="Proteomes" id="UP000294127">
    <property type="component" value="Segment"/>
</dbReference>
<dbReference type="EMBL" id="MK388119">
    <property type="protein sequence ID" value="QAV38789.1"/>
    <property type="molecule type" value="Genomic_DNA"/>
</dbReference>
<dbReference type="EMBL" id="MK388113">
    <property type="protein sequence ID" value="QAV37775.1"/>
    <property type="molecule type" value="Genomic_DNA"/>
</dbReference>
<dbReference type="Proteomes" id="UP000294146">
    <property type="component" value="Segment"/>
</dbReference>
<dbReference type="Proteomes" id="UP000096711">
    <property type="component" value="Segment"/>
</dbReference>
<keyword evidence="6" id="KW-0808">Transferase</keyword>
<dbReference type="Proteomes" id="UP000291093">
    <property type="component" value="Segment"/>
</dbReference>
<protein>
    <recommendedName>
        <fullName evidence="4">DNA-directed RNA polymerase 18 kDa subunit</fullName>
        <ecNumber evidence="3">2.7.7.6</ecNumber>
    </recommendedName>
</protein>
<dbReference type="EMBL" id="MK388093">
    <property type="protein sequence ID" value="QAV34395.1"/>
    <property type="molecule type" value="Genomic_DNA"/>
</dbReference>
<dbReference type="Proteomes" id="UP000292929">
    <property type="component" value="Segment"/>
</dbReference>
<dbReference type="Proteomes" id="UP000291627">
    <property type="component" value="Segment"/>
</dbReference>
<dbReference type="GO" id="GO:0003677">
    <property type="term" value="F:DNA binding"/>
    <property type="evidence" value="ECO:0007669"/>
    <property type="project" value="InterPro"/>
</dbReference>
<dbReference type="EMBL" id="MK388128">
    <property type="protein sequence ID" value="QAV40310.1"/>
    <property type="molecule type" value="Genomic_DNA"/>
</dbReference>
<evidence type="ECO:0000313" key="54">
    <source>
        <dbReference type="EMBL" id="QAV43014.1"/>
    </source>
</evidence>
<evidence type="ECO:0000313" key="12">
    <source>
        <dbReference type="EMBL" id="AFU77683.1"/>
    </source>
</evidence>
<dbReference type="EMBL" id="MK388104">
    <property type="protein sequence ID" value="QAV36254.1"/>
    <property type="molecule type" value="Genomic_DNA"/>
</dbReference>
<evidence type="ECO:0000313" key="11">
    <source>
        <dbReference type="EMBL" id="ADK63722.1"/>
    </source>
</evidence>
<evidence type="ECO:0000313" key="16">
    <source>
        <dbReference type="EMBL" id="QAV34902.1"/>
    </source>
</evidence>
<dbReference type="EMBL" id="MK388108">
    <property type="protein sequence ID" value="QAV36930.1"/>
    <property type="molecule type" value="Genomic_DNA"/>
</dbReference>
<dbReference type="EMBL" id="MK388094">
    <property type="protein sequence ID" value="QAV34564.1"/>
    <property type="molecule type" value="Genomic_DNA"/>
</dbReference>
<dbReference type="EMBL" id="MK388127">
    <property type="protein sequence ID" value="QAV40141.1"/>
    <property type="molecule type" value="Genomic_DNA"/>
</dbReference>
<dbReference type="EMBL" id="MK388129">
    <property type="protein sequence ID" value="QAV40479.1"/>
    <property type="molecule type" value="Genomic_DNA"/>
</dbReference>
<dbReference type="Proteomes" id="UP000291359">
    <property type="component" value="Segment"/>
</dbReference>